<reference evidence="9" key="1">
    <citation type="submission" date="2022-11" db="EMBL/GenBank/DDBJ databases">
        <authorList>
            <person name="Petersen C."/>
        </authorList>
    </citation>
    <scope>NUCLEOTIDE SEQUENCE</scope>
    <source>
        <strain evidence="9">IBT 30069</strain>
    </source>
</reference>
<dbReference type="Gene3D" id="1.20.1250.20">
    <property type="entry name" value="MFS general substrate transporter like domains"/>
    <property type="match status" value="2"/>
</dbReference>
<feature type="transmembrane region" description="Helical" evidence="7">
    <location>
        <begin position="125"/>
        <end position="145"/>
    </location>
</feature>
<evidence type="ECO:0000256" key="1">
    <source>
        <dbReference type="ARBA" id="ARBA00004141"/>
    </source>
</evidence>
<dbReference type="InterPro" id="IPR020846">
    <property type="entry name" value="MFS_dom"/>
</dbReference>
<name>A0A9W9K6F9_9EURO</name>
<evidence type="ECO:0000259" key="8">
    <source>
        <dbReference type="PROSITE" id="PS50850"/>
    </source>
</evidence>
<dbReference type="AlphaFoldDB" id="A0A9W9K6F9"/>
<dbReference type="GO" id="GO:0016020">
    <property type="term" value="C:membrane"/>
    <property type="evidence" value="ECO:0007669"/>
    <property type="project" value="UniProtKB-SubCell"/>
</dbReference>
<evidence type="ECO:0000256" key="3">
    <source>
        <dbReference type="ARBA" id="ARBA00022448"/>
    </source>
</evidence>
<feature type="transmembrane region" description="Helical" evidence="7">
    <location>
        <begin position="419"/>
        <end position="440"/>
    </location>
</feature>
<organism evidence="9 10">
    <name type="scientific">Penicillium angulare</name>
    <dbReference type="NCBI Taxonomy" id="116970"/>
    <lineage>
        <taxon>Eukaryota</taxon>
        <taxon>Fungi</taxon>
        <taxon>Dikarya</taxon>
        <taxon>Ascomycota</taxon>
        <taxon>Pezizomycotina</taxon>
        <taxon>Eurotiomycetes</taxon>
        <taxon>Eurotiomycetidae</taxon>
        <taxon>Eurotiales</taxon>
        <taxon>Aspergillaceae</taxon>
        <taxon>Penicillium</taxon>
    </lineage>
</organism>
<evidence type="ECO:0000256" key="2">
    <source>
        <dbReference type="ARBA" id="ARBA00008335"/>
    </source>
</evidence>
<dbReference type="FunFam" id="1.20.1250.20:FF:000013">
    <property type="entry name" value="MFS general substrate transporter"/>
    <property type="match status" value="1"/>
</dbReference>
<dbReference type="PROSITE" id="PS50850">
    <property type="entry name" value="MFS"/>
    <property type="match status" value="1"/>
</dbReference>
<dbReference type="Pfam" id="PF07690">
    <property type="entry name" value="MFS_1"/>
    <property type="match status" value="1"/>
</dbReference>
<dbReference type="PANTHER" id="PTHR43791">
    <property type="entry name" value="PERMEASE-RELATED"/>
    <property type="match status" value="1"/>
</dbReference>
<dbReference type="SUPFAM" id="SSF103473">
    <property type="entry name" value="MFS general substrate transporter"/>
    <property type="match status" value="1"/>
</dbReference>
<comment type="similarity">
    <text evidence="2">Belongs to the major facilitator superfamily.</text>
</comment>
<dbReference type="InterPro" id="IPR036259">
    <property type="entry name" value="MFS_trans_sf"/>
</dbReference>
<keyword evidence="10" id="KW-1185">Reference proteome</keyword>
<feature type="transmembrane region" description="Helical" evidence="7">
    <location>
        <begin position="185"/>
        <end position="209"/>
    </location>
</feature>
<accession>A0A9W9K6F9</accession>
<feature type="transmembrane region" description="Helical" evidence="7">
    <location>
        <begin position="327"/>
        <end position="350"/>
    </location>
</feature>
<sequence>MNSQPVTVDQKNRIIEFGSTSDKKEKDLTSTVDKEHGQMIDEDYAAHEKSLVRKLDMTLMPTIFILYLLNYLDRNNISQAKLDSIEDDLGLKGNDYNIAISILSIGYILMQIPSNMLLTRMRPSLYIPFWVCIWSCLSASTAGVNNFSGLVAVRFFLGICEAPFFPGVFYLLSCWYTKKELALRYAVLYSGLVLATAFSGLLAAGIFAGLEGAMGLAGWRWLFIIEGAASFLVGLCAFFLLPDFVHSETGSAQWLLNDNERRVSMSRMARDAVSNQDTDNSLSHGLKLAVMDLKTWIFALMLLANQTAYGFNYFYPTIVEGFDLGNRTITLVCTAPPYIIAAIISYIIAWSSDHMGERGWHISFPIVIAIVGFIVSVSVLNVAARYCASFLYVCGVFAANATLYGWAATTLGDTTEKKACATAIINVIGQFGSIMSPYFFGSHDAPRYTKAMILLMAFCALEAILCCAMKVILRRENKKIMAQFDGTGLVPNLHIL</sequence>
<dbReference type="OrthoDB" id="2250022at2759"/>
<feature type="transmembrane region" description="Helical" evidence="7">
    <location>
        <begin position="221"/>
        <end position="241"/>
    </location>
</feature>
<evidence type="ECO:0000256" key="7">
    <source>
        <dbReference type="SAM" id="Phobius"/>
    </source>
</evidence>
<feature type="transmembrane region" description="Helical" evidence="7">
    <location>
        <begin position="362"/>
        <end position="384"/>
    </location>
</feature>
<evidence type="ECO:0000313" key="9">
    <source>
        <dbReference type="EMBL" id="KAJ5094515.1"/>
    </source>
</evidence>
<gene>
    <name evidence="9" type="ORF">N7456_010376</name>
</gene>
<dbReference type="FunFam" id="1.20.1250.20:FF:000057">
    <property type="entry name" value="MFS general substrate transporter"/>
    <property type="match status" value="1"/>
</dbReference>
<evidence type="ECO:0000256" key="5">
    <source>
        <dbReference type="ARBA" id="ARBA00022989"/>
    </source>
</evidence>
<evidence type="ECO:0000256" key="4">
    <source>
        <dbReference type="ARBA" id="ARBA00022692"/>
    </source>
</evidence>
<proteinExistence type="inferred from homology"/>
<reference evidence="9" key="2">
    <citation type="journal article" date="2023" name="IMA Fungus">
        <title>Comparative genomic study of the Penicillium genus elucidates a diverse pangenome and 15 lateral gene transfer events.</title>
        <authorList>
            <person name="Petersen C."/>
            <person name="Sorensen T."/>
            <person name="Nielsen M.R."/>
            <person name="Sondergaard T.E."/>
            <person name="Sorensen J.L."/>
            <person name="Fitzpatrick D.A."/>
            <person name="Frisvad J.C."/>
            <person name="Nielsen K.L."/>
        </authorList>
    </citation>
    <scope>NUCLEOTIDE SEQUENCE</scope>
    <source>
        <strain evidence="9">IBT 30069</strain>
    </source>
</reference>
<protein>
    <recommendedName>
        <fullName evidence="8">Major facilitator superfamily (MFS) profile domain-containing protein</fullName>
    </recommendedName>
</protein>
<dbReference type="PANTHER" id="PTHR43791:SF62">
    <property type="entry name" value="MAJOR FACILITATOR SUPERFAMILY (MFS) PROFILE DOMAIN-CONTAINING PROTEIN"/>
    <property type="match status" value="1"/>
</dbReference>
<keyword evidence="3" id="KW-0813">Transport</keyword>
<dbReference type="GO" id="GO:0022857">
    <property type="term" value="F:transmembrane transporter activity"/>
    <property type="evidence" value="ECO:0007669"/>
    <property type="project" value="InterPro"/>
</dbReference>
<evidence type="ECO:0000313" key="10">
    <source>
        <dbReference type="Proteomes" id="UP001149165"/>
    </source>
</evidence>
<feature type="transmembrane region" description="Helical" evidence="7">
    <location>
        <begin position="151"/>
        <end position="173"/>
    </location>
</feature>
<dbReference type="InterPro" id="IPR011701">
    <property type="entry name" value="MFS"/>
</dbReference>
<feature type="transmembrane region" description="Helical" evidence="7">
    <location>
        <begin position="296"/>
        <end position="315"/>
    </location>
</feature>
<dbReference type="EMBL" id="JAPQKH010000006">
    <property type="protein sequence ID" value="KAJ5094515.1"/>
    <property type="molecule type" value="Genomic_DNA"/>
</dbReference>
<feature type="transmembrane region" description="Helical" evidence="7">
    <location>
        <begin position="390"/>
        <end position="407"/>
    </location>
</feature>
<dbReference type="Proteomes" id="UP001149165">
    <property type="component" value="Unassembled WGS sequence"/>
</dbReference>
<keyword evidence="6 7" id="KW-0472">Membrane</keyword>
<feature type="transmembrane region" description="Helical" evidence="7">
    <location>
        <begin position="98"/>
        <end position="118"/>
    </location>
</feature>
<keyword evidence="5 7" id="KW-1133">Transmembrane helix</keyword>
<keyword evidence="4 7" id="KW-0812">Transmembrane</keyword>
<feature type="transmembrane region" description="Helical" evidence="7">
    <location>
        <begin position="452"/>
        <end position="473"/>
    </location>
</feature>
<evidence type="ECO:0000256" key="6">
    <source>
        <dbReference type="ARBA" id="ARBA00023136"/>
    </source>
</evidence>
<comment type="subcellular location">
    <subcellularLocation>
        <location evidence="1">Membrane</location>
        <topology evidence="1">Multi-pass membrane protein</topology>
    </subcellularLocation>
</comment>
<feature type="domain" description="Major facilitator superfamily (MFS) profile" evidence="8">
    <location>
        <begin position="59"/>
        <end position="478"/>
    </location>
</feature>
<comment type="caution">
    <text evidence="9">The sequence shown here is derived from an EMBL/GenBank/DDBJ whole genome shotgun (WGS) entry which is preliminary data.</text>
</comment>